<feature type="domain" description="TerD" evidence="1">
    <location>
        <begin position="3"/>
        <end position="178"/>
    </location>
</feature>
<evidence type="ECO:0000259" key="1">
    <source>
        <dbReference type="Pfam" id="PF02342"/>
    </source>
</evidence>
<dbReference type="InterPro" id="IPR051324">
    <property type="entry name" value="Stress/Tellurium_Resist"/>
</dbReference>
<dbReference type="Pfam" id="PF02342">
    <property type="entry name" value="TerD"/>
    <property type="match status" value="1"/>
</dbReference>
<gene>
    <name evidence="2" type="ORF">KV110_08095</name>
</gene>
<dbReference type="PANTHER" id="PTHR32097:SF17">
    <property type="entry name" value="CAMP-BINDING PROTEIN 1-RELATED"/>
    <property type="match status" value="1"/>
</dbReference>
<evidence type="ECO:0000313" key="2">
    <source>
        <dbReference type="EMBL" id="QXN95398.1"/>
    </source>
</evidence>
<reference evidence="2 3" key="1">
    <citation type="submission" date="2021-07" db="EMBL/GenBank/DDBJ databases">
        <title>Whole Genome Sequence of Nocardia Iowensis.</title>
        <authorList>
            <person name="Lamm A."/>
            <person name="Collins-Fairclough A.M."/>
            <person name="Bunk B."/>
            <person name="Sproer C."/>
        </authorList>
    </citation>
    <scope>NUCLEOTIDE SEQUENCE [LARGE SCALE GENOMIC DNA]</scope>
    <source>
        <strain evidence="2 3">NRRL 5646</strain>
    </source>
</reference>
<dbReference type="PANTHER" id="PTHR32097">
    <property type="entry name" value="CAMP-BINDING PROTEIN 1-RELATED"/>
    <property type="match status" value="1"/>
</dbReference>
<dbReference type="RefSeq" id="WP_218478263.1">
    <property type="nucleotide sequence ID" value="NZ_BAABJN010000001.1"/>
</dbReference>
<proteinExistence type="predicted"/>
<dbReference type="EMBL" id="CP078145">
    <property type="protein sequence ID" value="QXN95398.1"/>
    <property type="molecule type" value="Genomic_DNA"/>
</dbReference>
<organism evidence="2 3">
    <name type="scientific">Nocardia iowensis</name>
    <dbReference type="NCBI Taxonomy" id="204891"/>
    <lineage>
        <taxon>Bacteria</taxon>
        <taxon>Bacillati</taxon>
        <taxon>Actinomycetota</taxon>
        <taxon>Actinomycetes</taxon>
        <taxon>Mycobacteriales</taxon>
        <taxon>Nocardiaceae</taxon>
        <taxon>Nocardia</taxon>
    </lineage>
</organism>
<name>A0ABX8S0R9_NOCIO</name>
<protein>
    <submittedName>
        <fullName evidence="2">TerD family protein</fullName>
    </submittedName>
</protein>
<dbReference type="CDD" id="cd06974">
    <property type="entry name" value="TerD_like"/>
    <property type="match status" value="1"/>
</dbReference>
<dbReference type="Proteomes" id="UP000694257">
    <property type="component" value="Chromosome"/>
</dbReference>
<keyword evidence="3" id="KW-1185">Reference proteome</keyword>
<accession>A0ABX8S0R9</accession>
<dbReference type="InterPro" id="IPR003325">
    <property type="entry name" value="TerD"/>
</dbReference>
<sequence length="193" mass="20866">MRKGTRLSFPLQNSDGTLPEHVAVSLGWDPSDQALFVDFDGTVTPGNRIDLNSAALVFAGEVLVDTVYHEQLVSRDGSISHSGDSPTGEGVGDNEVITVDLARLAPEVTAVIFLATSYSGQSFGQIDNAYYRLFDTTTGTEITRYLLSGGPHTGQVMGKLLRTPQCWYFVGIGEGIYAHHLSEAVPQMARYLP</sequence>
<evidence type="ECO:0000313" key="3">
    <source>
        <dbReference type="Proteomes" id="UP000694257"/>
    </source>
</evidence>